<evidence type="ECO:0000313" key="30">
    <source>
        <dbReference type="EMBL" id="KFO37182.1"/>
    </source>
</evidence>
<evidence type="ECO:0000256" key="9">
    <source>
        <dbReference type="ARBA" id="ARBA00022741"/>
    </source>
</evidence>
<feature type="transmembrane region" description="Helical" evidence="27">
    <location>
        <begin position="781"/>
        <end position="800"/>
    </location>
</feature>
<feature type="region of interest" description="Disordered" evidence="26">
    <location>
        <begin position="988"/>
        <end position="1009"/>
    </location>
</feature>
<dbReference type="InterPro" id="IPR027417">
    <property type="entry name" value="P-loop_NTPase"/>
</dbReference>
<feature type="region of interest" description="Disordered" evidence="26">
    <location>
        <begin position="203"/>
        <end position="288"/>
    </location>
</feature>
<dbReference type="SMART" id="SM00745">
    <property type="entry name" value="MIT"/>
    <property type="match status" value="1"/>
</dbReference>
<feature type="domain" description="MIT" evidence="29">
    <location>
        <begin position="112"/>
        <end position="175"/>
    </location>
</feature>
<dbReference type="Pfam" id="PF01545">
    <property type="entry name" value="Cation_efflux"/>
    <property type="match status" value="1"/>
</dbReference>
<comment type="function">
    <text evidence="21">Has probably no intrinsic transporter activity but together with SLC30A5 forms a functional zinc ion:proton antiporter heterodimer, mediating zinc entry into the lumen of organelles along the secretory pathway. As part of that zinc ion:proton antiporter, contributes to zinc ion homeostasis within the early secretory pathway and regulates the activation and folding of enzymes like alkaline phosphatases and enzymes involved in phosphatidylinositol glycan anchor biosynthesis.</text>
</comment>
<dbReference type="PANTHER" id="PTHR46531:SF1">
    <property type="entry name" value="ZINC TRANSPORTER 6"/>
    <property type="match status" value="1"/>
</dbReference>
<evidence type="ECO:0000256" key="16">
    <source>
        <dbReference type="ARBA" id="ARBA00023136"/>
    </source>
</evidence>
<keyword evidence="17" id="KW-0206">Cytoskeleton</keyword>
<evidence type="ECO:0000259" key="29">
    <source>
        <dbReference type="SMART" id="SM00745"/>
    </source>
</evidence>
<sequence length="1079" mass="118760">MHDHGLCGAGTAPALLGEKFHAEGTSIQNIPSGEDWRHNPAEWCQPCPTLLHDSNPYETPRAAGDSDSCPRVTTRILFTSVNRVWPDFPKVKYVTPSSQAKRVPYGTMVPERSSVYGLKLGQKEQAVEWYKKGIEELEKGIAIIVTGQGDQCERARRLQAKMMTNLVMAKDRLQLLEKLQPVLQFSKSQTDVYNDSTNLTCRNGHLQSESGAVPKRKDPLTHASNSLPRSKTVMKTGSTGLSGHHRAPSCSGLSMVSGTRQGPGPTMATHKGTPKINRTNKPSTPTTAARKKKDLKNFRNVDSNLANLIMNEIVDNGTAVKFDDIAGQELAKQALQEIVILPSLRPELFTGLRAPARGLLLFGPPGNGKTMLAKAVAAESNATFFNISAASLTSKYVGEGEKLVRALFAVARELQPSIIFIDEVDSLLCERREGEHDASRRLKTEFLIEFDGVQSAGDDRVLVMGATNRPQELDEAVLRRFIKRVYVSLPNEETRLLLLKNLLCKQGSPLTQKELAQLARMTDGYSGSDLTALAKDAALGPIRELKPEQVKNMSASEGTIHLFRKPQRSFFGKLLQEFRLVAADRRSWKILLFGVINLVCTGFLLMWCSSTNSIALTAYTYLTIFDLFSLITCLISYWVMMRKPSPVYSFGFERLEVLAVFASTVLAQLGALFILKESAERFLEQPEIHTGRLLVGTFVALSFNLFTMLSIRNKPFTYVSEAASTSWLQEHVADLSRSLCGIIPGLSSIFLPRMNPFVLIDLAGAFALCITYMLIEINNYFAVDTASAVAIALMTFGTMYPMSVYSGKVLLQTTPPHVIGQLDKLIREYHEATFPKSATTSQRVNPGSGCAFCGQRTLTLPAECPDGSSPKDILRRAEICHRESRERNESVSTLDGVLEVRNEHFWTLGFGSLAGSVHVRIRRDANEQMVLAHVTNRLYTLVSTLTVQIFKDDWIRPALVSGPATANVLNFSDHHIIPMPLLKNTDDLNPVTSTPAKPSSPPPEFSFNTPGKNVSPVILLNTQTRLYGIGLNHGHTPYSSVFNQGLGAPGIGAAHGFRTGFANIPGRYGSNNRIGQPRP</sequence>
<evidence type="ECO:0000256" key="22">
    <source>
        <dbReference type="ARBA" id="ARBA00056006"/>
    </source>
</evidence>
<dbReference type="GO" id="GO:0005794">
    <property type="term" value="C:Golgi apparatus"/>
    <property type="evidence" value="ECO:0007669"/>
    <property type="project" value="UniProtKB-SubCell"/>
</dbReference>
<feature type="transmembrane region" description="Helical" evidence="27">
    <location>
        <begin position="693"/>
        <end position="711"/>
    </location>
</feature>
<dbReference type="Gene3D" id="1.20.58.80">
    <property type="entry name" value="Phosphotransferase system, lactose/cellobiose-type IIA subunit"/>
    <property type="match status" value="1"/>
</dbReference>
<dbReference type="Gene3D" id="1.10.8.60">
    <property type="match status" value="1"/>
</dbReference>
<comment type="similarity">
    <text evidence="3">Belongs to the cation diffusion facilitator (CDF) transporter (TC 2.A.4) family. SLC30A subfamily.</text>
</comment>
<evidence type="ECO:0000256" key="23">
    <source>
        <dbReference type="ARBA" id="ARBA00062476"/>
    </source>
</evidence>
<dbReference type="Gene3D" id="1.20.1510.10">
    <property type="entry name" value="Cation efflux protein transmembrane domain"/>
    <property type="match status" value="1"/>
</dbReference>
<dbReference type="FunFam" id="1.10.8.60:FF:000022">
    <property type="entry name" value="Fidgetin like 1"/>
    <property type="match status" value="1"/>
</dbReference>
<evidence type="ECO:0000256" key="2">
    <source>
        <dbReference type="ARBA" id="ARBA00006914"/>
    </source>
</evidence>
<dbReference type="Pfam" id="PF00004">
    <property type="entry name" value="AAA"/>
    <property type="match status" value="1"/>
</dbReference>
<dbReference type="SUPFAM" id="SSF52540">
    <property type="entry name" value="P-loop containing nucleoside triphosphate hydrolases"/>
    <property type="match status" value="1"/>
</dbReference>
<dbReference type="InterPro" id="IPR058533">
    <property type="entry name" value="Cation_efflux_TM"/>
</dbReference>
<keyword evidence="15" id="KW-0406">Ion transport</keyword>
<feature type="domain" description="AAA+ ATPase" evidence="28">
    <location>
        <begin position="355"/>
        <end position="491"/>
    </location>
</feature>
<evidence type="ECO:0000256" key="6">
    <source>
        <dbReference type="ARBA" id="ARBA00022618"/>
    </source>
</evidence>
<evidence type="ECO:0000256" key="14">
    <source>
        <dbReference type="ARBA" id="ARBA00023034"/>
    </source>
</evidence>
<evidence type="ECO:0000313" key="31">
    <source>
        <dbReference type="Proteomes" id="UP000028990"/>
    </source>
</evidence>
<dbReference type="CDD" id="cd19524">
    <property type="entry name" value="RecA-like_spastin"/>
    <property type="match status" value="1"/>
</dbReference>
<keyword evidence="12" id="KW-0864">Zinc transport</keyword>
<dbReference type="AlphaFoldDB" id="A0A091E1I9"/>
<evidence type="ECO:0000256" key="3">
    <source>
        <dbReference type="ARBA" id="ARBA00008873"/>
    </source>
</evidence>
<comment type="subcellular location">
    <subcellularLocation>
        <location evidence="1">Golgi apparatus</location>
        <location evidence="1">trans-Golgi network membrane</location>
        <topology evidence="1">Multi-pass membrane protein</topology>
    </subcellularLocation>
</comment>
<dbReference type="InterPro" id="IPR003593">
    <property type="entry name" value="AAA+_ATPase"/>
</dbReference>
<dbReference type="SUPFAM" id="SSF161111">
    <property type="entry name" value="Cation efflux protein transmembrane domain-like"/>
    <property type="match status" value="1"/>
</dbReference>
<dbReference type="GO" id="GO:0005385">
    <property type="term" value="F:zinc ion transmembrane transporter activity"/>
    <property type="evidence" value="ECO:0007669"/>
    <property type="project" value="UniProtKB-ARBA"/>
</dbReference>
<dbReference type="InterPro" id="IPR041569">
    <property type="entry name" value="AAA_lid_3"/>
</dbReference>
<comment type="similarity">
    <text evidence="2">Belongs to the AAA ATPase family.</text>
</comment>
<keyword evidence="8" id="KW-0493">Microtubule</keyword>
<evidence type="ECO:0000256" key="13">
    <source>
        <dbReference type="ARBA" id="ARBA00022989"/>
    </source>
</evidence>
<feature type="transmembrane region" description="Helical" evidence="27">
    <location>
        <begin position="757"/>
        <end position="775"/>
    </location>
</feature>
<dbReference type="STRING" id="885580.ENSFDAP00000019722"/>
<feature type="transmembrane region" description="Helical" evidence="27">
    <location>
        <begin position="652"/>
        <end position="673"/>
    </location>
</feature>
<dbReference type="GO" id="GO:0051301">
    <property type="term" value="P:cell division"/>
    <property type="evidence" value="ECO:0007669"/>
    <property type="project" value="UniProtKB-KW"/>
</dbReference>
<keyword evidence="9" id="KW-0547">Nucleotide-binding</keyword>
<evidence type="ECO:0000256" key="12">
    <source>
        <dbReference type="ARBA" id="ARBA00022906"/>
    </source>
</evidence>
<reference evidence="30 31" key="1">
    <citation type="submission" date="2013-11" db="EMBL/GenBank/DDBJ databases">
        <title>The Damaraland mole rat (Fukomys damarensis) genome and evolution of African mole rats.</title>
        <authorList>
            <person name="Gladyshev V.N."/>
            <person name="Fang X."/>
        </authorList>
    </citation>
    <scope>NUCLEOTIDE SEQUENCE [LARGE SCALE GENOMIC DNA]</scope>
    <source>
        <tissue evidence="30">Liver</tissue>
    </source>
</reference>
<evidence type="ECO:0000256" key="17">
    <source>
        <dbReference type="ARBA" id="ARBA00023212"/>
    </source>
</evidence>
<evidence type="ECO:0000256" key="8">
    <source>
        <dbReference type="ARBA" id="ARBA00022701"/>
    </source>
</evidence>
<proteinExistence type="inferred from homology"/>
<keyword evidence="6" id="KW-0131">Cell cycle</keyword>
<feature type="compositionally biased region" description="Polar residues" evidence="26">
    <location>
        <begin position="222"/>
        <end position="241"/>
    </location>
</feature>
<keyword evidence="4" id="KW-0813">Transport</keyword>
<evidence type="ECO:0000256" key="27">
    <source>
        <dbReference type="SAM" id="Phobius"/>
    </source>
</evidence>
<evidence type="ECO:0000256" key="11">
    <source>
        <dbReference type="ARBA" id="ARBA00022840"/>
    </source>
</evidence>
<evidence type="ECO:0000256" key="19">
    <source>
        <dbReference type="ARBA" id="ARBA00035694"/>
    </source>
</evidence>
<keyword evidence="7 27" id="KW-0812">Transmembrane</keyword>
<comment type="subunit">
    <text evidence="20">Heterodimer with SLC30A5; form a functional zinc ion transmembrane transporter.</text>
</comment>
<dbReference type="Pfam" id="PF17862">
    <property type="entry name" value="AAA_lid_3"/>
    <property type="match status" value="1"/>
</dbReference>
<evidence type="ECO:0000256" key="10">
    <source>
        <dbReference type="ARBA" id="ARBA00022833"/>
    </source>
</evidence>
<evidence type="ECO:0000256" key="5">
    <source>
        <dbReference type="ARBA" id="ARBA00022490"/>
    </source>
</evidence>
<dbReference type="eggNOG" id="KOG0740">
    <property type="taxonomic scope" value="Eukaryota"/>
</dbReference>
<dbReference type="Proteomes" id="UP000028990">
    <property type="component" value="Unassembled WGS sequence"/>
</dbReference>
<dbReference type="InterPro" id="IPR052005">
    <property type="entry name" value="CDF_SLC30A"/>
</dbReference>
<keyword evidence="13 27" id="KW-1133">Transmembrane helix</keyword>
<accession>A0A091E1I9</accession>
<organism evidence="30 31">
    <name type="scientific">Fukomys damarensis</name>
    <name type="common">Damaraland mole rat</name>
    <name type="synonym">Cryptomys damarensis</name>
    <dbReference type="NCBI Taxonomy" id="885580"/>
    <lineage>
        <taxon>Eukaryota</taxon>
        <taxon>Metazoa</taxon>
        <taxon>Chordata</taxon>
        <taxon>Craniata</taxon>
        <taxon>Vertebrata</taxon>
        <taxon>Euteleostomi</taxon>
        <taxon>Mammalia</taxon>
        <taxon>Eutheria</taxon>
        <taxon>Euarchontoglires</taxon>
        <taxon>Glires</taxon>
        <taxon>Rodentia</taxon>
        <taxon>Hystricomorpha</taxon>
        <taxon>Bathyergidae</taxon>
        <taxon>Fukomys</taxon>
    </lineage>
</organism>
<dbReference type="SMART" id="SM00382">
    <property type="entry name" value="AAA"/>
    <property type="match status" value="1"/>
</dbReference>
<evidence type="ECO:0000256" key="20">
    <source>
        <dbReference type="ARBA" id="ARBA00038600"/>
    </source>
</evidence>
<comment type="subunit">
    <text evidence="23">Hexamer. Interacts (via N-terminal one-half region) with RAD51; the interaction is direct. Interacts (via N-terminal one-half region) with SPIDR (via the C-terminal region); the interaction is direct. Interacts with FIRRM; may regulate homologous recombination.</text>
</comment>
<dbReference type="InterPro" id="IPR027469">
    <property type="entry name" value="Cation_efflux_TMD_sf"/>
</dbReference>
<keyword evidence="16 27" id="KW-0472">Membrane</keyword>
<gene>
    <name evidence="30" type="ORF">H920_01417</name>
</gene>
<dbReference type="PANTHER" id="PTHR46531">
    <property type="entry name" value="ZINC TRANSPORTER 6"/>
    <property type="match status" value="1"/>
</dbReference>
<dbReference type="CDD" id="cd02679">
    <property type="entry name" value="MIT_spastin"/>
    <property type="match status" value="1"/>
</dbReference>
<dbReference type="FunFam" id="1.20.1510.10:FF:000009">
    <property type="entry name" value="zinc transporter 6 isoform X1"/>
    <property type="match status" value="1"/>
</dbReference>
<evidence type="ECO:0000256" key="18">
    <source>
        <dbReference type="ARBA" id="ARBA00023235"/>
    </source>
</evidence>
<evidence type="ECO:0000256" key="21">
    <source>
        <dbReference type="ARBA" id="ARBA00045455"/>
    </source>
</evidence>
<keyword evidence="5" id="KW-0963">Cytoplasm</keyword>
<dbReference type="Gene3D" id="3.40.50.300">
    <property type="entry name" value="P-loop containing nucleotide triphosphate hydrolases"/>
    <property type="match status" value="1"/>
</dbReference>
<keyword evidence="10" id="KW-0862">Zinc</keyword>
<feature type="transmembrane region" description="Helical" evidence="27">
    <location>
        <begin position="588"/>
        <end position="607"/>
    </location>
</feature>
<feature type="transmembrane region" description="Helical" evidence="27">
    <location>
        <begin position="619"/>
        <end position="640"/>
    </location>
</feature>
<dbReference type="InterPro" id="IPR007330">
    <property type="entry name" value="MIT_dom"/>
</dbReference>
<evidence type="ECO:0000256" key="1">
    <source>
        <dbReference type="ARBA" id="ARBA00004166"/>
    </source>
</evidence>
<dbReference type="EMBL" id="KN121053">
    <property type="protein sequence ID" value="KFO37182.1"/>
    <property type="molecule type" value="Genomic_DNA"/>
</dbReference>
<dbReference type="PROSITE" id="PS00674">
    <property type="entry name" value="AAA"/>
    <property type="match status" value="1"/>
</dbReference>
<evidence type="ECO:0000256" key="26">
    <source>
        <dbReference type="SAM" id="MobiDB-lite"/>
    </source>
</evidence>
<keyword evidence="6" id="KW-0132">Cell division</keyword>
<dbReference type="GO" id="GO:0005874">
    <property type="term" value="C:microtubule"/>
    <property type="evidence" value="ECO:0007669"/>
    <property type="project" value="UniProtKB-KW"/>
</dbReference>
<evidence type="ECO:0000256" key="24">
    <source>
        <dbReference type="ARBA" id="ARBA00073664"/>
    </source>
</evidence>
<dbReference type="GO" id="GO:0016020">
    <property type="term" value="C:membrane"/>
    <property type="evidence" value="ECO:0007669"/>
    <property type="project" value="InterPro"/>
</dbReference>
<dbReference type="GO" id="GO:0016887">
    <property type="term" value="F:ATP hydrolysis activity"/>
    <property type="evidence" value="ECO:0007669"/>
    <property type="project" value="InterPro"/>
</dbReference>
<evidence type="ECO:0000256" key="25">
    <source>
        <dbReference type="ARBA" id="ARBA00077284"/>
    </source>
</evidence>
<keyword evidence="11" id="KW-0067">ATP-binding</keyword>
<dbReference type="InterPro" id="IPR003959">
    <property type="entry name" value="ATPase_AAA_core"/>
</dbReference>
<dbReference type="GO" id="GO:0016853">
    <property type="term" value="F:isomerase activity"/>
    <property type="evidence" value="ECO:0007669"/>
    <property type="project" value="UniProtKB-KW"/>
</dbReference>
<dbReference type="GO" id="GO:0005524">
    <property type="term" value="F:ATP binding"/>
    <property type="evidence" value="ECO:0007669"/>
    <property type="project" value="UniProtKB-KW"/>
</dbReference>
<evidence type="ECO:0000256" key="7">
    <source>
        <dbReference type="ARBA" id="ARBA00022692"/>
    </source>
</evidence>
<dbReference type="FunFam" id="3.40.50.300:FF:000093">
    <property type="entry name" value="Fidgetin-like 1"/>
    <property type="match status" value="1"/>
</dbReference>
<keyword evidence="31" id="KW-1185">Reference proteome</keyword>
<evidence type="ECO:0000256" key="15">
    <source>
        <dbReference type="ARBA" id="ARBA00023065"/>
    </source>
</evidence>
<feature type="compositionally biased region" description="Polar residues" evidence="26">
    <location>
        <begin position="251"/>
        <end position="260"/>
    </location>
</feature>
<protein>
    <recommendedName>
        <fullName evidence="19">Fidgetin-like protein 1</fullName>
    </recommendedName>
    <alternativeName>
        <fullName evidence="25">Solute carrier family 30 member 6</fullName>
    </alternativeName>
    <alternativeName>
        <fullName evidence="24">Zinc transporter 6</fullName>
    </alternativeName>
</protein>
<name>A0A091E1I9_FUKDA</name>
<keyword evidence="14" id="KW-0333">Golgi apparatus</keyword>
<feature type="compositionally biased region" description="Polar residues" evidence="26">
    <location>
        <begin position="276"/>
        <end position="287"/>
    </location>
</feature>
<dbReference type="InterPro" id="IPR003960">
    <property type="entry name" value="ATPase_AAA_CS"/>
</dbReference>
<comment type="function">
    <text evidence="22">Involved in DNA double-strand break (DBS) repair via homologous recombination (HR). Recruited at DSB sites independently of BRCA2, RAD51 and RAD51 paralogs in a H2AX-dependent manner. May regulate osteoblast proliferation and differentiation. May play a role in the control of male meiosis dynamic.</text>
</comment>
<dbReference type="FunFam" id="1.20.58.80:FF:000006">
    <property type="entry name" value="Spastin"/>
    <property type="match status" value="1"/>
</dbReference>
<evidence type="ECO:0000259" key="28">
    <source>
        <dbReference type="SMART" id="SM00382"/>
    </source>
</evidence>
<evidence type="ECO:0000256" key="4">
    <source>
        <dbReference type="ARBA" id="ARBA00022448"/>
    </source>
</evidence>
<keyword evidence="18" id="KW-0413">Isomerase</keyword>